<proteinExistence type="predicted"/>
<evidence type="ECO:0000259" key="5">
    <source>
        <dbReference type="Pfam" id="PF24827"/>
    </source>
</evidence>
<keyword evidence="2" id="KW-0479">Metal-binding</keyword>
<keyword evidence="7" id="KW-1185">Reference proteome</keyword>
<dbReference type="PANTHER" id="PTHR37326">
    <property type="entry name" value="BLL3975 PROTEIN"/>
    <property type="match status" value="1"/>
</dbReference>
<keyword evidence="4" id="KW-0862">Zinc</keyword>
<gene>
    <name evidence="6" type="ORF">F0U83_04940</name>
</gene>
<evidence type="ECO:0000256" key="2">
    <source>
        <dbReference type="ARBA" id="ARBA00022723"/>
    </source>
</evidence>
<dbReference type="PANTHER" id="PTHR37326:SF2">
    <property type="entry name" value="SUCCINYLGLUTAMATE DESUCCINYLASE_ASPARTOACYLASE FAMILY PROTEIN"/>
    <property type="match status" value="1"/>
</dbReference>
<evidence type="ECO:0000313" key="7">
    <source>
        <dbReference type="Proteomes" id="UP000324760"/>
    </source>
</evidence>
<dbReference type="InterPro" id="IPR043795">
    <property type="entry name" value="N-alpha-Ac-DABA-like"/>
</dbReference>
<dbReference type="InterPro" id="IPR053138">
    <property type="entry name" value="N-alpha-Ac-DABA_deacetylase"/>
</dbReference>
<dbReference type="AlphaFoldDB" id="A0A5P1R9Y9"/>
<accession>A0A5P1R9Y9</accession>
<dbReference type="Pfam" id="PF24827">
    <property type="entry name" value="AstE_AspA_cat"/>
    <property type="match status" value="1"/>
</dbReference>
<keyword evidence="3" id="KW-0378">Hydrolase</keyword>
<evidence type="ECO:0000256" key="1">
    <source>
        <dbReference type="ARBA" id="ARBA00001947"/>
    </source>
</evidence>
<dbReference type="SUPFAM" id="SSF53187">
    <property type="entry name" value="Zn-dependent exopeptidases"/>
    <property type="match status" value="1"/>
</dbReference>
<feature type="domain" description="Succinylglutamate desuccinylase/Aspartoacylase catalytic" evidence="5">
    <location>
        <begin position="60"/>
        <end position="238"/>
    </location>
</feature>
<dbReference type="Gene3D" id="3.40.630.10">
    <property type="entry name" value="Zn peptidases"/>
    <property type="match status" value="1"/>
</dbReference>
<sequence>MRNRRGREHVARAKPNQSITISGVSVAPGQRAVIDLEVAQLYTHTPLSIPIEVINGAKEGPVLLVNAAIHGDELNGVEAVRQLLGRIDESRLKGTVVAVPVVNVFGLIHKSRYLPDRRDLNRCFPGSERGSIAGRLAYQFFNQVVKHCNYVIDLHTGAIHRSNLPQIRANLSNETTSEIAHAFGTPIIIDAVLRDGSLRAIAEEHSIPVITYEGGEALRFDPIPIAAAVEGVMRVMRLLGMLRKTRKKSPITPVIARSTSWVRAEQNGILRSQVTLGDRVDKGQVLAFISDPLGRSEVEVKAPREGIVIGIQTLPLVNEGDAIVHIAFFYAENRLVQETVETYIDEVMEQAGEELVMSSMLG</sequence>
<reference evidence="6 7" key="1">
    <citation type="journal article" date="2019" name="Biochem. Eng. J.">
        <title>Metabolic engineering of the marine bacteria Neptunomonas concharum for the production of acetoin and meso-2,3-butanediol from acetate.</title>
        <authorList>
            <person name="Li W."/>
            <person name="Pu N."/>
            <person name="Liu C.-X."/>
            <person name="Yuan Q.-P."/>
            <person name="Li Z.-J."/>
        </authorList>
    </citation>
    <scope>NUCLEOTIDE SEQUENCE [LARGE SCALE GENOMIC DNA]</scope>
    <source>
        <strain evidence="6 7">JCM17730</strain>
    </source>
</reference>
<name>A0A5P1R9Y9_9GAMM</name>
<dbReference type="KEGG" id="ncu:F0U83_04940"/>
<dbReference type="Proteomes" id="UP000324760">
    <property type="component" value="Chromosome"/>
</dbReference>
<protein>
    <submittedName>
        <fullName evidence="6">Succinylglutamate desuccinylase/aspartoacylase family protein</fullName>
    </submittedName>
</protein>
<dbReference type="GO" id="GO:0016788">
    <property type="term" value="F:hydrolase activity, acting on ester bonds"/>
    <property type="evidence" value="ECO:0007669"/>
    <property type="project" value="InterPro"/>
</dbReference>
<comment type="cofactor">
    <cofactor evidence="1">
        <name>Zn(2+)</name>
        <dbReference type="ChEBI" id="CHEBI:29105"/>
    </cofactor>
</comment>
<dbReference type="PIRSF" id="PIRSF039012">
    <property type="entry name" value="ASP"/>
    <property type="match status" value="1"/>
</dbReference>
<dbReference type="CDD" id="cd06251">
    <property type="entry name" value="M14_ASTE_ASPA-like"/>
    <property type="match status" value="1"/>
</dbReference>
<dbReference type="GO" id="GO:0016811">
    <property type="term" value="F:hydrolase activity, acting on carbon-nitrogen (but not peptide) bonds, in linear amides"/>
    <property type="evidence" value="ECO:0007669"/>
    <property type="project" value="InterPro"/>
</dbReference>
<evidence type="ECO:0000256" key="4">
    <source>
        <dbReference type="ARBA" id="ARBA00022833"/>
    </source>
</evidence>
<dbReference type="GO" id="GO:0046872">
    <property type="term" value="F:metal ion binding"/>
    <property type="evidence" value="ECO:0007669"/>
    <property type="project" value="UniProtKB-KW"/>
</dbReference>
<evidence type="ECO:0000256" key="3">
    <source>
        <dbReference type="ARBA" id="ARBA00022801"/>
    </source>
</evidence>
<dbReference type="EMBL" id="CP043869">
    <property type="protein sequence ID" value="QEQ96102.1"/>
    <property type="molecule type" value="Genomic_DNA"/>
</dbReference>
<dbReference type="OrthoDB" id="9782876at2"/>
<organism evidence="6 7">
    <name type="scientific">Neptunomonas concharum</name>
    <dbReference type="NCBI Taxonomy" id="1031538"/>
    <lineage>
        <taxon>Bacteria</taxon>
        <taxon>Pseudomonadati</taxon>
        <taxon>Pseudomonadota</taxon>
        <taxon>Gammaproteobacteria</taxon>
        <taxon>Oceanospirillales</taxon>
        <taxon>Oceanospirillaceae</taxon>
        <taxon>Neptunomonas</taxon>
    </lineage>
</organism>
<dbReference type="InterPro" id="IPR055438">
    <property type="entry name" value="AstE_AspA_cat"/>
</dbReference>
<evidence type="ECO:0000313" key="6">
    <source>
        <dbReference type="EMBL" id="QEQ96102.1"/>
    </source>
</evidence>